<dbReference type="PROSITE" id="PS50977">
    <property type="entry name" value="HTH_TETR_2"/>
    <property type="match status" value="1"/>
</dbReference>
<dbReference type="InterPro" id="IPR023772">
    <property type="entry name" value="DNA-bd_HTH_TetR-type_CS"/>
</dbReference>
<organism evidence="4 5">
    <name type="scientific">Maribellus comscasis</name>
    <dbReference type="NCBI Taxonomy" id="2681766"/>
    <lineage>
        <taxon>Bacteria</taxon>
        <taxon>Pseudomonadati</taxon>
        <taxon>Bacteroidota</taxon>
        <taxon>Bacteroidia</taxon>
        <taxon>Marinilabiliales</taxon>
        <taxon>Prolixibacteraceae</taxon>
        <taxon>Maribellus</taxon>
    </lineage>
</organism>
<evidence type="ECO:0000313" key="4">
    <source>
        <dbReference type="EMBL" id="QGY43724.1"/>
    </source>
</evidence>
<protein>
    <submittedName>
        <fullName evidence="4">TetR family transcriptional regulator</fullName>
    </submittedName>
</protein>
<sequence length="218" mass="25383">MPLQTFYNLTEDRKREILKTAYEEFAFNSYLSASLSTIIKKLGVAKGSFYRYFENKFDLYSYLIQNAYEMRMNQLGNLLNDKDLSFFEIIRENFRDKVIFDLQNPLESMFLYSALQESNEEETGTVVKDMIKSVLKFVTQLIQKYQQKGELSASVSPEVASHFIFQTQLGIYEYLAAFKGIDFKESIKNGRLFSLSEKEIMKVVDEMLTIIKSGLKAK</sequence>
<dbReference type="InterPro" id="IPR001647">
    <property type="entry name" value="HTH_TetR"/>
</dbReference>
<dbReference type="PANTHER" id="PTHR43479:SF11">
    <property type="entry name" value="ACREF_ENVCD OPERON REPRESSOR-RELATED"/>
    <property type="match status" value="1"/>
</dbReference>
<dbReference type="PANTHER" id="PTHR43479">
    <property type="entry name" value="ACREF/ENVCD OPERON REPRESSOR-RELATED"/>
    <property type="match status" value="1"/>
</dbReference>
<dbReference type="GO" id="GO:0003677">
    <property type="term" value="F:DNA binding"/>
    <property type="evidence" value="ECO:0007669"/>
    <property type="project" value="UniProtKB-UniRule"/>
</dbReference>
<dbReference type="InterPro" id="IPR036271">
    <property type="entry name" value="Tet_transcr_reg_TetR-rel_C_sf"/>
</dbReference>
<dbReference type="Pfam" id="PF00440">
    <property type="entry name" value="TetR_N"/>
    <property type="match status" value="1"/>
</dbReference>
<dbReference type="EMBL" id="CP046401">
    <property type="protein sequence ID" value="QGY43724.1"/>
    <property type="molecule type" value="Genomic_DNA"/>
</dbReference>
<reference evidence="4 5" key="1">
    <citation type="submission" date="2019-11" db="EMBL/GenBank/DDBJ databases">
        <authorList>
            <person name="Zheng R.K."/>
            <person name="Sun C.M."/>
        </authorList>
    </citation>
    <scope>NUCLEOTIDE SEQUENCE [LARGE SCALE GENOMIC DNA]</scope>
    <source>
        <strain evidence="4 5">WC007</strain>
    </source>
</reference>
<dbReference type="KEGG" id="mcos:GM418_08655"/>
<gene>
    <name evidence="4" type="ORF">GM418_08655</name>
</gene>
<keyword evidence="5" id="KW-1185">Reference proteome</keyword>
<dbReference type="InterPro" id="IPR009057">
    <property type="entry name" value="Homeodomain-like_sf"/>
</dbReference>
<dbReference type="PROSITE" id="PS01081">
    <property type="entry name" value="HTH_TETR_1"/>
    <property type="match status" value="1"/>
</dbReference>
<evidence type="ECO:0000256" key="1">
    <source>
        <dbReference type="ARBA" id="ARBA00023125"/>
    </source>
</evidence>
<dbReference type="PRINTS" id="PR00455">
    <property type="entry name" value="HTHTETR"/>
</dbReference>
<proteinExistence type="predicted"/>
<dbReference type="SUPFAM" id="SSF46689">
    <property type="entry name" value="Homeodomain-like"/>
    <property type="match status" value="1"/>
</dbReference>
<keyword evidence="1 2" id="KW-0238">DNA-binding</keyword>
<dbReference type="AlphaFoldDB" id="A0A6I6K1B9"/>
<name>A0A6I6K1B9_9BACT</name>
<dbReference type="Gene3D" id="1.10.357.10">
    <property type="entry name" value="Tetracycline Repressor, domain 2"/>
    <property type="match status" value="1"/>
</dbReference>
<evidence type="ECO:0000256" key="2">
    <source>
        <dbReference type="PROSITE-ProRule" id="PRU00335"/>
    </source>
</evidence>
<evidence type="ECO:0000259" key="3">
    <source>
        <dbReference type="PROSITE" id="PS50977"/>
    </source>
</evidence>
<dbReference type="RefSeq" id="WP_158865138.1">
    <property type="nucleotide sequence ID" value="NZ_CP046401.1"/>
</dbReference>
<dbReference type="SUPFAM" id="SSF48498">
    <property type="entry name" value="Tetracyclin repressor-like, C-terminal domain"/>
    <property type="match status" value="1"/>
</dbReference>
<feature type="domain" description="HTH tetR-type" evidence="3">
    <location>
        <begin position="11"/>
        <end position="71"/>
    </location>
</feature>
<accession>A0A6I6K1B9</accession>
<feature type="DNA-binding region" description="H-T-H motif" evidence="2">
    <location>
        <begin position="34"/>
        <end position="53"/>
    </location>
</feature>
<dbReference type="InterPro" id="IPR050624">
    <property type="entry name" value="HTH-type_Tx_Regulator"/>
</dbReference>
<evidence type="ECO:0000313" key="5">
    <source>
        <dbReference type="Proteomes" id="UP000428260"/>
    </source>
</evidence>
<dbReference type="Proteomes" id="UP000428260">
    <property type="component" value="Chromosome"/>
</dbReference>